<dbReference type="SMART" id="SM00481">
    <property type="entry name" value="POLIIIAc"/>
    <property type="match status" value="1"/>
</dbReference>
<evidence type="ECO:0000259" key="1">
    <source>
        <dbReference type="SMART" id="SM00481"/>
    </source>
</evidence>
<dbReference type="RefSeq" id="WP_124841624.1">
    <property type="nucleotide sequence ID" value="NZ_RQZG01000001.1"/>
</dbReference>
<evidence type="ECO:0000313" key="3">
    <source>
        <dbReference type="Proteomes" id="UP000280819"/>
    </source>
</evidence>
<sequence length="283" mass="31060">MRIDLHTHSRVSDGTDTPTMLVMKAFQAGLDVIALTDHDTFDGVPEALEAGKRIGVKVLPGIEISCRLEGRTVHLLGYGCDMWNRALNAELAKVRVGRTQRLPQMCARLADQGITITVDDVMAVAQGAPSIGRPHVADALVVKGVVKDRQEAFDGYLAEGGPAYVPRYSIDLDQGIDLVHEARGAAVIAHPWGRKSREVLTAPVIEKLTREHQLDGFETDHRDHDRDTRLLLFELGARLGLIRTGSSDYHGAKRPDRDLGCFTTRKSAYLELLSRIRARGGTA</sequence>
<dbReference type="AlphaFoldDB" id="A0A3P1TEM0"/>
<dbReference type="GO" id="GO:0004534">
    <property type="term" value="F:5'-3' RNA exonuclease activity"/>
    <property type="evidence" value="ECO:0007669"/>
    <property type="project" value="TreeGrafter"/>
</dbReference>
<protein>
    <submittedName>
        <fullName evidence="2">PHP domain-containing protein</fullName>
    </submittedName>
</protein>
<dbReference type="SUPFAM" id="SSF89550">
    <property type="entry name" value="PHP domain-like"/>
    <property type="match status" value="1"/>
</dbReference>
<dbReference type="InterPro" id="IPR052018">
    <property type="entry name" value="PHP_domain"/>
</dbReference>
<dbReference type="GO" id="GO:0035312">
    <property type="term" value="F:5'-3' DNA exonuclease activity"/>
    <property type="evidence" value="ECO:0007669"/>
    <property type="project" value="TreeGrafter"/>
</dbReference>
<proteinExistence type="predicted"/>
<dbReference type="Gene3D" id="1.10.150.650">
    <property type="match status" value="1"/>
</dbReference>
<feature type="domain" description="Polymerase/histidinol phosphatase N-terminal" evidence="1">
    <location>
        <begin position="3"/>
        <end position="68"/>
    </location>
</feature>
<dbReference type="InterPro" id="IPR004013">
    <property type="entry name" value="PHP_dom"/>
</dbReference>
<dbReference type="InterPro" id="IPR003141">
    <property type="entry name" value="Pol/His_phosphatase_N"/>
</dbReference>
<accession>A0A3P1TEM0</accession>
<dbReference type="InterPro" id="IPR016195">
    <property type="entry name" value="Pol/histidinol_Pase-like"/>
</dbReference>
<dbReference type="CDD" id="cd07438">
    <property type="entry name" value="PHP_HisPPase_AMP"/>
    <property type="match status" value="1"/>
</dbReference>
<comment type="caution">
    <text evidence="2">The sequence shown here is derived from an EMBL/GenBank/DDBJ whole genome shotgun (WGS) entry which is preliminary data.</text>
</comment>
<dbReference type="EMBL" id="RQZG01000001">
    <property type="protein sequence ID" value="RRD06983.1"/>
    <property type="molecule type" value="Genomic_DNA"/>
</dbReference>
<dbReference type="Gene3D" id="3.20.20.140">
    <property type="entry name" value="Metal-dependent hydrolases"/>
    <property type="match status" value="1"/>
</dbReference>
<dbReference type="PANTHER" id="PTHR42924:SF3">
    <property type="entry name" value="POLYMERASE_HISTIDINOL PHOSPHATASE N-TERMINAL DOMAIN-CONTAINING PROTEIN"/>
    <property type="match status" value="1"/>
</dbReference>
<name>A0A3P1TEM0_9ACTN</name>
<dbReference type="Proteomes" id="UP000280819">
    <property type="component" value="Unassembled WGS sequence"/>
</dbReference>
<reference evidence="2 3" key="1">
    <citation type="submission" date="2018-11" db="EMBL/GenBank/DDBJ databases">
        <title>Genomes From Bacteria Associated with the Canine Oral Cavity: a Test Case for Automated Genome-Based Taxonomic Assignment.</title>
        <authorList>
            <person name="Coil D.A."/>
            <person name="Jospin G."/>
            <person name="Darling A.E."/>
            <person name="Wallis C."/>
            <person name="Davis I.J."/>
            <person name="Harris S."/>
            <person name="Eisen J.A."/>
            <person name="Holcombe L.J."/>
            <person name="O'Flynn C."/>
        </authorList>
    </citation>
    <scope>NUCLEOTIDE SEQUENCE [LARGE SCALE GENOMIC DNA]</scope>
    <source>
        <strain evidence="2 3">OH887_COT-365</strain>
    </source>
</reference>
<dbReference type="Pfam" id="PF02811">
    <property type="entry name" value="PHP"/>
    <property type="match status" value="1"/>
</dbReference>
<dbReference type="OrthoDB" id="9804333at2"/>
<dbReference type="PANTHER" id="PTHR42924">
    <property type="entry name" value="EXONUCLEASE"/>
    <property type="match status" value="1"/>
</dbReference>
<organism evidence="2 3">
    <name type="scientific">Arachnia propionica</name>
    <dbReference type="NCBI Taxonomy" id="1750"/>
    <lineage>
        <taxon>Bacteria</taxon>
        <taxon>Bacillati</taxon>
        <taxon>Actinomycetota</taxon>
        <taxon>Actinomycetes</taxon>
        <taxon>Propionibacteriales</taxon>
        <taxon>Propionibacteriaceae</taxon>
        <taxon>Arachnia</taxon>
    </lineage>
</organism>
<evidence type="ECO:0000313" key="2">
    <source>
        <dbReference type="EMBL" id="RRD06983.1"/>
    </source>
</evidence>
<gene>
    <name evidence="2" type="ORF">EII34_00320</name>
</gene>